<accession>A0A8T0ZPE6</accession>
<proteinExistence type="predicted"/>
<dbReference type="Proteomes" id="UP000736787">
    <property type="component" value="Unassembled WGS sequence"/>
</dbReference>
<dbReference type="EMBL" id="RCML01000084">
    <property type="protein sequence ID" value="KAG2992592.1"/>
    <property type="molecule type" value="Genomic_DNA"/>
</dbReference>
<evidence type="ECO:0000313" key="5">
    <source>
        <dbReference type="Proteomes" id="UP000735874"/>
    </source>
</evidence>
<dbReference type="EMBL" id="RCMI01000081">
    <property type="protein sequence ID" value="KAG2937251.1"/>
    <property type="molecule type" value="Genomic_DNA"/>
</dbReference>
<dbReference type="Proteomes" id="UP000697107">
    <property type="component" value="Unassembled WGS sequence"/>
</dbReference>
<sequence>MSIEYVSLGTRIPSYEFASAEAWALRSAHSESLLSPPGSNTVVTEFRVAGDIIPMPKLAGVSLSAEFTLAPKCYQSLPHLASGRLTSRACRRAETDSSSTSKGPQLSSESWIHSAHPRVGQIGIGSTAYSRGIRFGFSPTLRASQIRLGTFGLRSSSHRRRNEVVPAFHGWWLT</sequence>
<dbReference type="EMBL" id="RCMK01000038">
    <property type="protein sequence ID" value="KAG2952406.1"/>
    <property type="molecule type" value="Genomic_DNA"/>
</dbReference>
<organism evidence="1 5">
    <name type="scientific">Phytophthora cactorum</name>
    <dbReference type="NCBI Taxonomy" id="29920"/>
    <lineage>
        <taxon>Eukaryota</taxon>
        <taxon>Sar</taxon>
        <taxon>Stramenopiles</taxon>
        <taxon>Oomycota</taxon>
        <taxon>Peronosporomycetes</taxon>
        <taxon>Peronosporales</taxon>
        <taxon>Peronosporaceae</taxon>
        <taxon>Phytophthora</taxon>
    </lineage>
</organism>
<protein>
    <submittedName>
        <fullName evidence="1">Uncharacterized protein</fullName>
    </submittedName>
</protein>
<reference evidence="1" key="1">
    <citation type="submission" date="2018-10" db="EMBL/GenBank/DDBJ databases">
        <title>Effector identification in a new, highly contiguous assembly of the strawberry crown rot pathogen Phytophthora cactorum.</title>
        <authorList>
            <person name="Armitage A.D."/>
            <person name="Nellist C.F."/>
            <person name="Bates H."/>
            <person name="Vickerstaff R.J."/>
            <person name="Harrison R.J."/>
        </authorList>
    </citation>
    <scope>NUCLEOTIDE SEQUENCE</scope>
    <source>
        <strain evidence="1">15-7</strain>
        <strain evidence="2">4032</strain>
        <strain evidence="3">4040</strain>
        <strain evidence="4">P415</strain>
    </source>
</reference>
<dbReference type="AlphaFoldDB" id="A0A8T0ZPE6"/>
<dbReference type="EMBL" id="RCMG01000093">
    <property type="protein sequence ID" value="KAG2863914.1"/>
    <property type="molecule type" value="Genomic_DNA"/>
</dbReference>
<evidence type="ECO:0000313" key="1">
    <source>
        <dbReference type="EMBL" id="KAG2863914.1"/>
    </source>
</evidence>
<gene>
    <name evidence="1" type="ORF">PC113_g5028</name>
    <name evidence="2" type="ORF">PC115_g4302</name>
    <name evidence="3" type="ORF">PC117_g2870</name>
    <name evidence="4" type="ORF">PC118_g4448</name>
</gene>
<dbReference type="Proteomes" id="UP000735874">
    <property type="component" value="Unassembled WGS sequence"/>
</dbReference>
<name>A0A8T0ZPE6_9STRA</name>
<evidence type="ECO:0000313" key="4">
    <source>
        <dbReference type="EMBL" id="KAG2992592.1"/>
    </source>
</evidence>
<comment type="caution">
    <text evidence="1">The sequence shown here is derived from an EMBL/GenBank/DDBJ whole genome shotgun (WGS) entry which is preliminary data.</text>
</comment>
<evidence type="ECO:0000313" key="3">
    <source>
        <dbReference type="EMBL" id="KAG2952406.1"/>
    </source>
</evidence>
<dbReference type="Proteomes" id="UP000774804">
    <property type="component" value="Unassembled WGS sequence"/>
</dbReference>
<evidence type="ECO:0000313" key="2">
    <source>
        <dbReference type="EMBL" id="KAG2937251.1"/>
    </source>
</evidence>